<accession>A0A381X3B5</accession>
<proteinExistence type="predicted"/>
<name>A0A381X3B5_9ZZZZ</name>
<reference evidence="1" key="1">
    <citation type="submission" date="2018-05" db="EMBL/GenBank/DDBJ databases">
        <authorList>
            <person name="Lanie J.A."/>
            <person name="Ng W.-L."/>
            <person name="Kazmierczak K.M."/>
            <person name="Andrzejewski T.M."/>
            <person name="Davidsen T.M."/>
            <person name="Wayne K.J."/>
            <person name="Tettelin H."/>
            <person name="Glass J.I."/>
            <person name="Rusch D."/>
            <person name="Podicherti R."/>
            <person name="Tsui H.-C.T."/>
            <person name="Winkler M.E."/>
        </authorList>
    </citation>
    <scope>NUCLEOTIDE SEQUENCE</scope>
</reference>
<dbReference type="EMBL" id="UINC01013725">
    <property type="protein sequence ID" value="SVA59092.1"/>
    <property type="molecule type" value="Genomic_DNA"/>
</dbReference>
<gene>
    <name evidence="1" type="ORF">METZ01_LOCUS111946</name>
</gene>
<protein>
    <submittedName>
        <fullName evidence="1">Uncharacterized protein</fullName>
    </submittedName>
</protein>
<organism evidence="1">
    <name type="scientific">marine metagenome</name>
    <dbReference type="NCBI Taxonomy" id="408172"/>
    <lineage>
        <taxon>unclassified sequences</taxon>
        <taxon>metagenomes</taxon>
        <taxon>ecological metagenomes</taxon>
    </lineage>
</organism>
<evidence type="ECO:0000313" key="1">
    <source>
        <dbReference type="EMBL" id="SVA59092.1"/>
    </source>
</evidence>
<sequence>MKQEPFMDQFWNALREEVIKNGWISICMATS</sequence>
<dbReference type="AlphaFoldDB" id="A0A381X3B5"/>